<feature type="domain" description="Cystatin" evidence="6">
    <location>
        <begin position="40"/>
        <end position="94"/>
    </location>
</feature>
<dbReference type="EMBL" id="KJ941093">
    <property type="protein sequence ID" value="AIM55122.1"/>
    <property type="molecule type" value="mRNA"/>
</dbReference>
<proteinExistence type="evidence at transcript level"/>
<dbReference type="InterPro" id="IPR000010">
    <property type="entry name" value="Cystatin_dom"/>
</dbReference>
<dbReference type="PROSITE" id="PS00287">
    <property type="entry name" value="CYSTATIN"/>
    <property type="match status" value="1"/>
</dbReference>
<name>A0A088FV37_TAEAS</name>
<dbReference type="GO" id="GO:0005829">
    <property type="term" value="C:cytosol"/>
    <property type="evidence" value="ECO:0007669"/>
    <property type="project" value="TreeGrafter"/>
</dbReference>
<protein>
    <submittedName>
        <fullName evidence="7">Stefin 2</fullName>
    </submittedName>
</protein>
<keyword evidence="4" id="KW-0646">Protease inhibitor</keyword>
<dbReference type="AlphaFoldDB" id="A0A088FV37"/>
<comment type="similarity">
    <text evidence="2">Belongs to the cystatin family.</text>
</comment>
<sequence>MQDSRAIRKLQNNLVFSKTVKPNFKCGGLSAPTEPSDGDKQLLAPVVKNYIAEQLGQEPSEVKITEVSRQIVAGTNYFLKVEHGGNVWHVRVHEALPCYGGKVEVHSHKVAAAGDPLTYF</sequence>
<evidence type="ECO:0000256" key="2">
    <source>
        <dbReference type="ARBA" id="ARBA00009403"/>
    </source>
</evidence>
<organism evidence="7">
    <name type="scientific">Taenia asiatica</name>
    <name type="common">Asian tapeworm</name>
    <dbReference type="NCBI Taxonomy" id="60517"/>
    <lineage>
        <taxon>Eukaryota</taxon>
        <taxon>Metazoa</taxon>
        <taxon>Spiralia</taxon>
        <taxon>Lophotrochozoa</taxon>
        <taxon>Platyhelminthes</taxon>
        <taxon>Cestoda</taxon>
        <taxon>Eucestoda</taxon>
        <taxon>Cyclophyllidea</taxon>
        <taxon>Taeniidae</taxon>
        <taxon>Taenia</taxon>
    </lineage>
</organism>
<keyword evidence="3" id="KW-0963">Cytoplasm</keyword>
<dbReference type="Pfam" id="PF00031">
    <property type="entry name" value="Cystatin"/>
    <property type="match status" value="1"/>
</dbReference>
<dbReference type="PANTHER" id="PTHR11414">
    <property type="entry name" value="CYSTATIN FAMILY MEMBER"/>
    <property type="match status" value="1"/>
</dbReference>
<evidence type="ECO:0000259" key="6">
    <source>
        <dbReference type="Pfam" id="PF00031"/>
    </source>
</evidence>
<dbReference type="InterPro" id="IPR018073">
    <property type="entry name" value="Prot_inh_cystat_CS"/>
</dbReference>
<dbReference type="PANTHER" id="PTHR11414:SF21">
    <property type="entry name" value="CYSTATIN 14A, TANDEM DUPLICATE 1-RELATED"/>
    <property type="match status" value="1"/>
</dbReference>
<evidence type="ECO:0000256" key="3">
    <source>
        <dbReference type="ARBA" id="ARBA00022490"/>
    </source>
</evidence>
<reference evidence="7" key="2">
    <citation type="submission" date="2014-06" db="EMBL/GenBank/DDBJ databases">
        <title>Identification of cystatin superfamily of Taenia Solium.</title>
        <authorList>
            <person name="Guo A."/>
            <person name="Luo X."/>
            <person name="Zhang S."/>
            <person name="Hou J."/>
            <person name="Li J."/>
            <person name="Cai X."/>
        </authorList>
    </citation>
    <scope>NUCLEOTIDE SEQUENCE</scope>
</reference>
<keyword evidence="5" id="KW-0789">Thiol protease inhibitor</keyword>
<reference evidence="7" key="1">
    <citation type="submission" date="2014-06" db="EMBL/GenBank/DDBJ databases">
        <title>Comparative analysis of the cystatin protein family in platyhelminthes.</title>
        <authorList>
            <person name="Guo A."/>
        </authorList>
    </citation>
    <scope>NUCLEOTIDE SEQUENCE</scope>
</reference>
<evidence type="ECO:0000256" key="4">
    <source>
        <dbReference type="ARBA" id="ARBA00022690"/>
    </source>
</evidence>
<dbReference type="GO" id="GO:0004869">
    <property type="term" value="F:cysteine-type endopeptidase inhibitor activity"/>
    <property type="evidence" value="ECO:0007669"/>
    <property type="project" value="UniProtKB-KW"/>
</dbReference>
<dbReference type="Gene3D" id="3.10.450.10">
    <property type="match status" value="1"/>
</dbReference>
<dbReference type="InterPro" id="IPR001713">
    <property type="entry name" value="Prot_inh_stefin"/>
</dbReference>
<evidence type="ECO:0000256" key="5">
    <source>
        <dbReference type="ARBA" id="ARBA00022704"/>
    </source>
</evidence>
<evidence type="ECO:0000313" key="7">
    <source>
        <dbReference type="EMBL" id="AIM55122.1"/>
    </source>
</evidence>
<evidence type="ECO:0000256" key="1">
    <source>
        <dbReference type="ARBA" id="ARBA00004496"/>
    </source>
</evidence>
<comment type="subcellular location">
    <subcellularLocation>
        <location evidence="1">Cytoplasm</location>
    </subcellularLocation>
</comment>
<dbReference type="InterPro" id="IPR046350">
    <property type="entry name" value="Cystatin_sf"/>
</dbReference>
<accession>A0A088FV37</accession>
<dbReference type="SUPFAM" id="SSF54403">
    <property type="entry name" value="Cystatin/monellin"/>
    <property type="match status" value="1"/>
</dbReference>